<organism evidence="3 4">
    <name type="scientific">Gordonia terrae</name>
    <dbReference type="NCBI Taxonomy" id="2055"/>
    <lineage>
        <taxon>Bacteria</taxon>
        <taxon>Bacillati</taxon>
        <taxon>Actinomycetota</taxon>
        <taxon>Actinomycetes</taxon>
        <taxon>Mycobacteriales</taxon>
        <taxon>Gordoniaceae</taxon>
        <taxon>Gordonia</taxon>
    </lineage>
</organism>
<dbReference type="EMBL" id="PKJC01000003">
    <property type="protein sequence ID" value="PKZ66588.1"/>
    <property type="molecule type" value="Genomic_DNA"/>
</dbReference>
<comment type="caution">
    <text evidence="3">The sequence shown here is derived from an EMBL/GenBank/DDBJ whole genome shotgun (WGS) entry which is preliminary data.</text>
</comment>
<dbReference type="NCBIfam" id="TIGR02234">
    <property type="entry name" value="trp_oprn_chp"/>
    <property type="match status" value="1"/>
</dbReference>
<feature type="transmembrane region" description="Helical" evidence="2">
    <location>
        <begin position="71"/>
        <end position="89"/>
    </location>
</feature>
<evidence type="ECO:0000256" key="1">
    <source>
        <dbReference type="SAM" id="MobiDB-lite"/>
    </source>
</evidence>
<keyword evidence="2" id="KW-0472">Membrane</keyword>
<evidence type="ECO:0000256" key="2">
    <source>
        <dbReference type="SAM" id="Phobius"/>
    </source>
</evidence>
<evidence type="ECO:0000313" key="3">
    <source>
        <dbReference type="EMBL" id="PKZ66588.1"/>
    </source>
</evidence>
<reference evidence="3 4" key="1">
    <citation type="submission" date="2017-12" db="EMBL/GenBank/DDBJ databases">
        <title>Phylogenetic diversity of female urinary microbiome.</title>
        <authorList>
            <person name="Thomas-White K."/>
            <person name="Wolfe A.J."/>
        </authorList>
    </citation>
    <scope>NUCLEOTIDE SEQUENCE [LARGE SCALE GENOMIC DNA]</scope>
    <source>
        <strain evidence="3 4">UMB0777</strain>
    </source>
</reference>
<feature type="region of interest" description="Disordered" evidence="1">
    <location>
        <begin position="194"/>
        <end position="267"/>
    </location>
</feature>
<dbReference type="STRING" id="2055.BCM27_15115"/>
<sequence length="267" mass="27540">MTSAEPGTGPDAETTRRRSVRRLQVIAALLMAAAAAAFWGASRMTWATVSAEDGLSPQRAFEVNGGDWSPWLTPLALVYLAGILAALSVRGWALRVVAILVAVGGVLAAFPAISLITGGADSDYAADAGSIPDRYVVLYVDTNTLAALLVLAGTLCAVGAAVALLRVAKGATRSSKYTTPAARREEIETEIFADYERRKATEAHSGTTPTGTAGTGAAGSGKPGSGDDADPAEPTADPTPPGANERMMWDALDTGIDPTDPTDPDRR</sequence>
<dbReference type="Pfam" id="PF09534">
    <property type="entry name" value="Trp_oprn_chp"/>
    <property type="match status" value="1"/>
</dbReference>
<dbReference type="InterPro" id="IPR019051">
    <property type="entry name" value="Trp_biosyn_TM_oprn/chp"/>
</dbReference>
<dbReference type="AlphaFoldDB" id="A0A2I1RBU5"/>
<name>A0A2I1RBU5_9ACTN</name>
<feature type="transmembrane region" description="Helical" evidence="2">
    <location>
        <begin position="145"/>
        <end position="167"/>
    </location>
</feature>
<feature type="transmembrane region" description="Helical" evidence="2">
    <location>
        <begin position="96"/>
        <end position="116"/>
    </location>
</feature>
<keyword evidence="2" id="KW-0812">Transmembrane</keyword>
<evidence type="ECO:0000313" key="4">
    <source>
        <dbReference type="Proteomes" id="UP000234662"/>
    </source>
</evidence>
<protein>
    <submittedName>
        <fullName evidence="3">TIGR02234 family membrane protein</fullName>
    </submittedName>
</protein>
<feature type="transmembrane region" description="Helical" evidence="2">
    <location>
        <begin position="23"/>
        <end position="41"/>
    </location>
</feature>
<dbReference type="RefSeq" id="WP_101819507.1">
    <property type="nucleotide sequence ID" value="NZ_PKJC01000003.1"/>
</dbReference>
<proteinExistence type="predicted"/>
<dbReference type="InterPro" id="IPR011746">
    <property type="entry name" value="Trp_synth-assoc_CHP"/>
</dbReference>
<keyword evidence="2" id="KW-1133">Transmembrane helix</keyword>
<feature type="compositionally biased region" description="Gly residues" evidence="1">
    <location>
        <begin position="213"/>
        <end position="224"/>
    </location>
</feature>
<accession>A0A2I1RBU5</accession>
<gene>
    <name evidence="3" type="ORF">CYJ73_06790</name>
</gene>
<dbReference type="Proteomes" id="UP000234662">
    <property type="component" value="Unassembled WGS sequence"/>
</dbReference>